<keyword evidence="3" id="KW-1185">Reference proteome</keyword>
<feature type="transmembrane region" description="Helical" evidence="1">
    <location>
        <begin position="24"/>
        <end position="45"/>
    </location>
</feature>
<keyword evidence="1" id="KW-1133">Transmembrane helix</keyword>
<dbReference type="Proteomes" id="UP000477782">
    <property type="component" value="Unassembled WGS sequence"/>
</dbReference>
<gene>
    <name evidence="2" type="ORF">G4Z14_05515</name>
</gene>
<organism evidence="2 3">
    <name type="scientific">Tabrizicola oligotrophica</name>
    <dbReference type="NCBI Taxonomy" id="2710650"/>
    <lineage>
        <taxon>Bacteria</taxon>
        <taxon>Pseudomonadati</taxon>
        <taxon>Pseudomonadota</taxon>
        <taxon>Alphaproteobacteria</taxon>
        <taxon>Rhodobacterales</taxon>
        <taxon>Paracoccaceae</taxon>
        <taxon>Tabrizicola</taxon>
    </lineage>
</organism>
<reference evidence="2 3" key="1">
    <citation type="submission" date="2020-02" db="EMBL/GenBank/DDBJ databases">
        <authorList>
            <person name="Chen W.-M."/>
        </authorList>
    </citation>
    <scope>NUCLEOTIDE SEQUENCE [LARGE SCALE GENOMIC DNA]</scope>
    <source>
        <strain evidence="2 3">KMS-5</strain>
    </source>
</reference>
<evidence type="ECO:0000256" key="1">
    <source>
        <dbReference type="SAM" id="Phobius"/>
    </source>
</evidence>
<name>A0A6M0QRZ4_9RHOB</name>
<dbReference type="AlphaFoldDB" id="A0A6M0QRZ4"/>
<evidence type="ECO:0008006" key="4">
    <source>
        <dbReference type="Google" id="ProtNLM"/>
    </source>
</evidence>
<protein>
    <recommendedName>
        <fullName evidence="4">ABC transmembrane type-1 domain-containing protein</fullName>
    </recommendedName>
</protein>
<comment type="caution">
    <text evidence="2">The sequence shown here is derived from an EMBL/GenBank/DDBJ whole genome shotgun (WGS) entry which is preliminary data.</text>
</comment>
<evidence type="ECO:0000313" key="3">
    <source>
        <dbReference type="Proteomes" id="UP000477782"/>
    </source>
</evidence>
<keyword evidence="1" id="KW-0812">Transmembrane</keyword>
<sequence length="52" mass="5451">MLVIAALVGTRDLGQQVFVALGRADLGLVAGFSIALLALIADRLLRDGTRKT</sequence>
<evidence type="ECO:0000313" key="2">
    <source>
        <dbReference type="EMBL" id="NEY89751.1"/>
    </source>
</evidence>
<keyword evidence="1" id="KW-0472">Membrane</keyword>
<dbReference type="EMBL" id="JAAIVJ010000002">
    <property type="protein sequence ID" value="NEY89751.1"/>
    <property type="molecule type" value="Genomic_DNA"/>
</dbReference>
<accession>A0A6M0QRZ4</accession>
<proteinExistence type="predicted"/>
<dbReference type="RefSeq" id="WP_164623791.1">
    <property type="nucleotide sequence ID" value="NZ_JAAIVJ010000002.1"/>
</dbReference>